<evidence type="ECO:0008006" key="3">
    <source>
        <dbReference type="Google" id="ProtNLM"/>
    </source>
</evidence>
<dbReference type="AlphaFoldDB" id="A0A820PQD9"/>
<organism evidence="1 2">
    <name type="scientific">Adineta steineri</name>
    <dbReference type="NCBI Taxonomy" id="433720"/>
    <lineage>
        <taxon>Eukaryota</taxon>
        <taxon>Metazoa</taxon>
        <taxon>Spiralia</taxon>
        <taxon>Gnathifera</taxon>
        <taxon>Rotifera</taxon>
        <taxon>Eurotatoria</taxon>
        <taxon>Bdelloidea</taxon>
        <taxon>Adinetida</taxon>
        <taxon>Adinetidae</taxon>
        <taxon>Adineta</taxon>
    </lineage>
</organism>
<comment type="caution">
    <text evidence="1">The sequence shown here is derived from an EMBL/GenBank/DDBJ whole genome shotgun (WGS) entry which is preliminary data.</text>
</comment>
<feature type="non-terminal residue" evidence="1">
    <location>
        <position position="1"/>
    </location>
</feature>
<proteinExistence type="predicted"/>
<name>A0A820PQD9_9BILA</name>
<accession>A0A820PQD9</accession>
<gene>
    <name evidence="1" type="ORF">OXD698_LOCUS51779</name>
</gene>
<dbReference type="EMBL" id="CAJOAZ010027068">
    <property type="protein sequence ID" value="CAF4406681.1"/>
    <property type="molecule type" value="Genomic_DNA"/>
</dbReference>
<protein>
    <recommendedName>
        <fullName evidence="3">DRBM domain-containing protein</fullName>
    </recommendedName>
</protein>
<evidence type="ECO:0000313" key="2">
    <source>
        <dbReference type="Proteomes" id="UP000663844"/>
    </source>
</evidence>
<sequence>GPMAVCIVQMPNGIVFEGRGTNKNKAKFDACRKAMKQSADQQTS</sequence>
<dbReference type="Proteomes" id="UP000663844">
    <property type="component" value="Unassembled WGS sequence"/>
</dbReference>
<evidence type="ECO:0000313" key="1">
    <source>
        <dbReference type="EMBL" id="CAF4406681.1"/>
    </source>
</evidence>
<reference evidence="1" key="1">
    <citation type="submission" date="2021-02" db="EMBL/GenBank/DDBJ databases">
        <authorList>
            <person name="Nowell W R."/>
        </authorList>
    </citation>
    <scope>NUCLEOTIDE SEQUENCE</scope>
</reference>
<dbReference type="SUPFAM" id="SSF54768">
    <property type="entry name" value="dsRNA-binding domain-like"/>
    <property type="match status" value="1"/>
</dbReference>
<dbReference type="CDD" id="cd00048">
    <property type="entry name" value="DSRM_SF"/>
    <property type="match status" value="1"/>
</dbReference>